<feature type="binding site" evidence="8">
    <location>
        <position position="212"/>
    </location>
    <ligand>
        <name>Zn(2+)</name>
        <dbReference type="ChEBI" id="CHEBI:29105"/>
        <label>1</label>
        <note>catalytic</note>
    </ligand>
</feature>
<feature type="active site" description="Proton acceptor" evidence="8">
    <location>
        <position position="66"/>
    </location>
</feature>
<dbReference type="PANTHER" id="PTHR46018:SF2">
    <property type="entry name" value="ZINC PHOSPHODIESTERASE ELAC PROTEIN 1"/>
    <property type="match status" value="1"/>
</dbReference>
<dbReference type="HAMAP" id="MF_01818">
    <property type="entry name" value="RNase_Z_BN"/>
    <property type="match status" value="1"/>
</dbReference>
<dbReference type="EC" id="3.1.26.11" evidence="8"/>
<feature type="binding site" evidence="8">
    <location>
        <position position="62"/>
    </location>
    <ligand>
        <name>Zn(2+)</name>
        <dbReference type="ChEBI" id="CHEBI:29105"/>
        <label>1</label>
        <note>catalytic</note>
    </ligand>
</feature>
<feature type="binding site" evidence="8">
    <location>
        <position position="66"/>
    </location>
    <ligand>
        <name>Zn(2+)</name>
        <dbReference type="ChEBI" id="CHEBI:29105"/>
        <label>2</label>
        <note>catalytic</note>
    </ligand>
</feature>
<proteinExistence type="inferred from homology"/>
<evidence type="ECO:0000256" key="5">
    <source>
        <dbReference type="ARBA" id="ARBA00022759"/>
    </source>
</evidence>
<dbReference type="Pfam" id="PF23023">
    <property type="entry name" value="Anti-Pycsar_Apyc1"/>
    <property type="match status" value="1"/>
</dbReference>
<evidence type="ECO:0000256" key="4">
    <source>
        <dbReference type="ARBA" id="ARBA00022723"/>
    </source>
</evidence>
<keyword evidence="4 8" id="KW-0479">Metal-binding</keyword>
<dbReference type="InterPro" id="IPR036866">
    <property type="entry name" value="RibonucZ/Hydroxyglut_hydro"/>
</dbReference>
<evidence type="ECO:0000313" key="9">
    <source>
        <dbReference type="EMBL" id="WKN39591.1"/>
    </source>
</evidence>
<reference evidence="9" key="2">
    <citation type="journal article" date="2024" name="Antonie Van Leeuwenhoek">
        <title>Roseihalotalea indica gen. nov., sp. nov., a halophilic Bacteroidetes from mesopelagic Southwest Indian Ocean with higher carbohydrate metabolic potential.</title>
        <authorList>
            <person name="Chen B."/>
            <person name="Zhang M."/>
            <person name="Lin D."/>
            <person name="Ye J."/>
            <person name="Tang K."/>
        </authorList>
    </citation>
    <scope>NUCLEOTIDE SEQUENCE</scope>
    <source>
        <strain evidence="9">TK19036</strain>
    </source>
</reference>
<comment type="catalytic activity">
    <reaction evidence="8">
        <text>Endonucleolytic cleavage of RNA, removing extra 3' nucleotides from tRNA precursor, generating 3' termini of tRNAs. A 3'-hydroxy group is left at the tRNA terminus and a 5'-phosphoryl group is left at the trailer molecule.</text>
        <dbReference type="EC" id="3.1.26.11"/>
    </reaction>
</comment>
<dbReference type="InterPro" id="IPR013471">
    <property type="entry name" value="RNase_Z/BN"/>
</dbReference>
<keyword evidence="2 8" id="KW-0819">tRNA processing</keyword>
<keyword evidence="5 8" id="KW-0255">Endonuclease</keyword>
<dbReference type="PANTHER" id="PTHR46018">
    <property type="entry name" value="ZINC PHOSPHODIESTERASE ELAC PROTEIN 1"/>
    <property type="match status" value="1"/>
</dbReference>
<dbReference type="NCBIfam" id="NF000801">
    <property type="entry name" value="PRK00055.1-3"/>
    <property type="match status" value="1"/>
</dbReference>
<reference evidence="9" key="1">
    <citation type="journal article" date="2023" name="Comput. Struct. Biotechnol. J.">
        <title>Discovery of a novel marine Bacteroidetes with a rich repertoire of carbohydrate-active enzymes.</title>
        <authorList>
            <person name="Chen B."/>
            <person name="Liu G."/>
            <person name="Chen Q."/>
            <person name="Wang H."/>
            <person name="Liu L."/>
            <person name="Tang K."/>
        </authorList>
    </citation>
    <scope>NUCLEOTIDE SEQUENCE</scope>
    <source>
        <strain evidence="9">TK19036</strain>
    </source>
</reference>
<comment type="subunit">
    <text evidence="1 8">Homodimer.</text>
</comment>
<evidence type="ECO:0000256" key="1">
    <source>
        <dbReference type="ARBA" id="ARBA00011738"/>
    </source>
</evidence>
<keyword evidence="6 8" id="KW-0378">Hydrolase</keyword>
<dbReference type="NCBIfam" id="TIGR02651">
    <property type="entry name" value="RNase_Z"/>
    <property type="match status" value="1"/>
</dbReference>
<dbReference type="SUPFAM" id="SSF56281">
    <property type="entry name" value="Metallo-hydrolase/oxidoreductase"/>
    <property type="match status" value="1"/>
</dbReference>
<dbReference type="EMBL" id="CP120682">
    <property type="protein sequence ID" value="WKN39591.1"/>
    <property type="molecule type" value="Genomic_DNA"/>
</dbReference>
<evidence type="ECO:0000256" key="3">
    <source>
        <dbReference type="ARBA" id="ARBA00022722"/>
    </source>
</evidence>
<evidence type="ECO:0000256" key="6">
    <source>
        <dbReference type="ARBA" id="ARBA00022801"/>
    </source>
</evidence>
<comment type="cofactor">
    <cofactor evidence="8">
        <name>Zn(2+)</name>
        <dbReference type="ChEBI" id="CHEBI:29105"/>
    </cofactor>
    <text evidence="8">Binds 2 Zn(2+) ions.</text>
</comment>
<gene>
    <name evidence="8" type="primary">rnz</name>
    <name evidence="9" type="ORF">K4G66_12900</name>
</gene>
<feature type="binding site" evidence="8">
    <location>
        <position position="270"/>
    </location>
    <ligand>
        <name>Zn(2+)</name>
        <dbReference type="ChEBI" id="CHEBI:29105"/>
        <label>2</label>
        <note>catalytic</note>
    </ligand>
</feature>
<dbReference type="CDD" id="cd07717">
    <property type="entry name" value="RNaseZ_ZiPD-like_MBL-fold"/>
    <property type="match status" value="1"/>
</dbReference>
<dbReference type="GO" id="GO:0042781">
    <property type="term" value="F:3'-tRNA processing endoribonuclease activity"/>
    <property type="evidence" value="ECO:0007669"/>
    <property type="project" value="UniProtKB-UniRule"/>
</dbReference>
<dbReference type="AlphaFoldDB" id="A0AA49GT10"/>
<evidence type="ECO:0000256" key="8">
    <source>
        <dbReference type="HAMAP-Rule" id="MF_01818"/>
    </source>
</evidence>
<feature type="binding site" evidence="8">
    <location>
        <position position="67"/>
    </location>
    <ligand>
        <name>Zn(2+)</name>
        <dbReference type="ChEBI" id="CHEBI:29105"/>
        <label>2</label>
        <note>catalytic</note>
    </ligand>
</feature>
<evidence type="ECO:0000256" key="2">
    <source>
        <dbReference type="ARBA" id="ARBA00022694"/>
    </source>
</evidence>
<protein>
    <recommendedName>
        <fullName evidence="8">Ribonuclease Z</fullName>
        <shortName evidence="8">RNase Z</shortName>
        <ecNumber evidence="8">3.1.26.11</ecNumber>
    </recommendedName>
    <alternativeName>
        <fullName evidence="8">tRNA 3 endonuclease</fullName>
    </alternativeName>
    <alternativeName>
        <fullName evidence="8">tRNase Z</fullName>
    </alternativeName>
</protein>
<sequence length="305" mass="34761">MSFHLKILGSNSAAPAFGRFPTSQVLAIANRHFLIDCGEGCQMQLNRYRVRTSRITHILISHLHGDHFFGLVGLLNTLSLNGREQPLAIYGPAGLDEILTVQFRVSRTVLNYPIQYIALEADLPEVIYEDDHLTITALPMQHRISCWGFLFREKPKPRRINKEVMPTDLSIEEILALKEGKDIYSANGTLRYLNEDLTLPPRKSRSYAYCADTRYFEPLTEWVQGVDLLYHETTFMDNERALAESRYHSTTIQAADIAKKAKVEKLLIGHFSSRYKDLNPLLEEAKTVFSNTALAIEGQDFTIQE</sequence>
<dbReference type="GO" id="GO:0008270">
    <property type="term" value="F:zinc ion binding"/>
    <property type="evidence" value="ECO:0007669"/>
    <property type="project" value="UniProtKB-UniRule"/>
</dbReference>
<comment type="similarity">
    <text evidence="8">Belongs to the RNase Z family.</text>
</comment>
<keyword evidence="7 8" id="KW-0862">Zinc</keyword>
<name>A0AA49GT10_9BACT</name>
<organism evidence="9">
    <name type="scientific">Roseihalotalea indica</name>
    <dbReference type="NCBI Taxonomy" id="2867963"/>
    <lineage>
        <taxon>Bacteria</taxon>
        <taxon>Pseudomonadati</taxon>
        <taxon>Bacteroidota</taxon>
        <taxon>Cytophagia</taxon>
        <taxon>Cytophagales</taxon>
        <taxon>Catalimonadaceae</taxon>
        <taxon>Roseihalotalea</taxon>
    </lineage>
</organism>
<evidence type="ECO:0000256" key="7">
    <source>
        <dbReference type="ARBA" id="ARBA00022833"/>
    </source>
</evidence>
<feature type="binding site" evidence="8">
    <location>
        <position position="142"/>
    </location>
    <ligand>
        <name>Zn(2+)</name>
        <dbReference type="ChEBI" id="CHEBI:29105"/>
        <label>1</label>
        <note>catalytic</note>
    </ligand>
</feature>
<accession>A0AA49GT10</accession>
<feature type="binding site" evidence="8">
    <location>
        <position position="64"/>
    </location>
    <ligand>
        <name>Zn(2+)</name>
        <dbReference type="ChEBI" id="CHEBI:29105"/>
        <label>1</label>
        <note>catalytic</note>
    </ligand>
</feature>
<keyword evidence="3 8" id="KW-0540">Nuclease</keyword>
<comment type="function">
    <text evidence="8">Zinc phosphodiesterase, which displays some tRNA 3'-processing endonuclease activity. Probably involved in tRNA maturation, by removing a 3'-trailer from precursor tRNA.</text>
</comment>
<feature type="binding site" evidence="8">
    <location>
        <position position="212"/>
    </location>
    <ligand>
        <name>Zn(2+)</name>
        <dbReference type="ChEBI" id="CHEBI:29105"/>
        <label>2</label>
        <note>catalytic</note>
    </ligand>
</feature>
<dbReference type="Gene3D" id="3.60.15.10">
    <property type="entry name" value="Ribonuclease Z/Hydroxyacylglutathione hydrolase-like"/>
    <property type="match status" value="1"/>
</dbReference>